<proteinExistence type="predicted"/>
<evidence type="ECO:0000313" key="3">
    <source>
        <dbReference type="Proteomes" id="UP000772434"/>
    </source>
</evidence>
<dbReference type="OrthoDB" id="2646043at2759"/>
<accession>A0A9P5PW30</accession>
<name>A0A9P5PW30_9AGAR</name>
<evidence type="ECO:0000313" key="2">
    <source>
        <dbReference type="EMBL" id="KAF9073551.1"/>
    </source>
</evidence>
<dbReference type="AlphaFoldDB" id="A0A9P5PW30"/>
<sequence length="269" mass="30485">MPPKILPPEGIQVLRDSLDSGNINLSKSQRADLLQKIHDMGHTWYTEDALNDWFHSARKTRESDITIEKSTGSPDLSRTKPVIKLGRGRPKNERLSQYPSIRLVHLSNLQVLASASPNPSQEVIKIWADLTGSDPIDVANWVRNYHPSQEETDYRATTDQDFLDVEDVEEEVSEEEEEEKEEPLSQKSASQINPAPYRNLAHYPPPSPQPVDSGVQLSPQENLLLAISKSLSLSSEEPPLPRSSLQFNDLFAPYETMMKYLIENQDWQS</sequence>
<evidence type="ECO:0000256" key="1">
    <source>
        <dbReference type="SAM" id="MobiDB-lite"/>
    </source>
</evidence>
<feature type="compositionally biased region" description="Acidic residues" evidence="1">
    <location>
        <begin position="167"/>
        <end position="181"/>
    </location>
</feature>
<gene>
    <name evidence="2" type="ORF">BDP27DRAFT_1318480</name>
</gene>
<organism evidence="2 3">
    <name type="scientific">Rhodocollybia butyracea</name>
    <dbReference type="NCBI Taxonomy" id="206335"/>
    <lineage>
        <taxon>Eukaryota</taxon>
        <taxon>Fungi</taxon>
        <taxon>Dikarya</taxon>
        <taxon>Basidiomycota</taxon>
        <taxon>Agaricomycotina</taxon>
        <taxon>Agaricomycetes</taxon>
        <taxon>Agaricomycetidae</taxon>
        <taxon>Agaricales</taxon>
        <taxon>Marasmiineae</taxon>
        <taxon>Omphalotaceae</taxon>
        <taxon>Rhodocollybia</taxon>
    </lineage>
</organism>
<dbReference type="Proteomes" id="UP000772434">
    <property type="component" value="Unassembled WGS sequence"/>
</dbReference>
<comment type="caution">
    <text evidence="2">The sequence shown here is derived from an EMBL/GenBank/DDBJ whole genome shotgun (WGS) entry which is preliminary data.</text>
</comment>
<feature type="region of interest" description="Disordered" evidence="1">
    <location>
        <begin position="167"/>
        <end position="215"/>
    </location>
</feature>
<protein>
    <submittedName>
        <fullName evidence="2">Uncharacterized protein</fullName>
    </submittedName>
</protein>
<dbReference type="EMBL" id="JADNRY010000017">
    <property type="protein sequence ID" value="KAF9073551.1"/>
    <property type="molecule type" value="Genomic_DNA"/>
</dbReference>
<reference evidence="2" key="1">
    <citation type="submission" date="2020-11" db="EMBL/GenBank/DDBJ databases">
        <authorList>
            <consortium name="DOE Joint Genome Institute"/>
            <person name="Ahrendt S."/>
            <person name="Riley R."/>
            <person name="Andreopoulos W."/>
            <person name="Labutti K."/>
            <person name="Pangilinan J."/>
            <person name="Ruiz-Duenas F.J."/>
            <person name="Barrasa J.M."/>
            <person name="Sanchez-Garcia M."/>
            <person name="Camarero S."/>
            <person name="Miyauchi S."/>
            <person name="Serrano A."/>
            <person name="Linde D."/>
            <person name="Babiker R."/>
            <person name="Drula E."/>
            <person name="Ayuso-Fernandez I."/>
            <person name="Pacheco R."/>
            <person name="Padilla G."/>
            <person name="Ferreira P."/>
            <person name="Barriuso J."/>
            <person name="Kellner H."/>
            <person name="Castanera R."/>
            <person name="Alfaro M."/>
            <person name="Ramirez L."/>
            <person name="Pisabarro A.G."/>
            <person name="Kuo A."/>
            <person name="Tritt A."/>
            <person name="Lipzen A."/>
            <person name="He G."/>
            <person name="Yan M."/>
            <person name="Ng V."/>
            <person name="Cullen D."/>
            <person name="Martin F."/>
            <person name="Rosso M.-N."/>
            <person name="Henrissat B."/>
            <person name="Hibbett D."/>
            <person name="Martinez A.T."/>
            <person name="Grigoriev I.V."/>
        </authorList>
    </citation>
    <scope>NUCLEOTIDE SEQUENCE</scope>
    <source>
        <strain evidence="2">AH 40177</strain>
    </source>
</reference>
<keyword evidence="3" id="KW-1185">Reference proteome</keyword>